<dbReference type="VEuPathDB" id="FungiDB:PCH_Pc16g07990"/>
<evidence type="ECO:0000256" key="2">
    <source>
        <dbReference type="SAM" id="Phobius"/>
    </source>
</evidence>
<dbReference type="HOGENOM" id="CLU_600060_0_0_1"/>
<keyword evidence="2" id="KW-0472">Membrane</keyword>
<name>B6H8A4_PENRW</name>
<dbReference type="GeneID" id="8311087"/>
<dbReference type="EMBL" id="AM920431">
    <property type="protein sequence ID" value="CAP93469.1"/>
    <property type="molecule type" value="Genomic_DNA"/>
</dbReference>
<reference evidence="3 4" key="1">
    <citation type="journal article" date="2008" name="Nat. Biotechnol.">
        <title>Genome sequencing and analysis of the filamentous fungus Penicillium chrysogenum.</title>
        <authorList>
            <person name="van den Berg M.A."/>
            <person name="Albang R."/>
            <person name="Albermann K."/>
            <person name="Badger J.H."/>
            <person name="Daran J.-M."/>
            <person name="Driessen A.J.M."/>
            <person name="Garcia-Estrada C."/>
            <person name="Fedorova N.D."/>
            <person name="Harris D.M."/>
            <person name="Heijne W.H.M."/>
            <person name="Joardar V.S."/>
            <person name="Kiel J.A.K.W."/>
            <person name="Kovalchuk A."/>
            <person name="Martin J.F."/>
            <person name="Nierman W.C."/>
            <person name="Nijland J.G."/>
            <person name="Pronk J.T."/>
            <person name="Roubos J.A."/>
            <person name="van der Klei I.J."/>
            <person name="van Peij N.N.M.E."/>
            <person name="Veenhuis M."/>
            <person name="von Doehren H."/>
            <person name="Wagner C."/>
            <person name="Wortman J.R."/>
            <person name="Bovenberg R.A.L."/>
        </authorList>
    </citation>
    <scope>NUCLEOTIDE SEQUENCE [LARGE SCALE GENOMIC DNA]</scope>
    <source>
        <strain evidence="4">ATCC 28089 / DSM 1075 / NRRL 1951 / Wisconsin 54-1255</strain>
    </source>
</reference>
<dbReference type="Proteomes" id="UP000000724">
    <property type="component" value="Contig Pc00c16"/>
</dbReference>
<dbReference type="OrthoDB" id="10278779at2759"/>
<gene>
    <name evidence="3" type="ORF">Pc16g07990</name>
    <name evidence="3" type="ORF">PCH_Pc16g07990</name>
</gene>
<feature type="transmembrane region" description="Helical" evidence="2">
    <location>
        <begin position="343"/>
        <end position="367"/>
    </location>
</feature>
<accession>B6H8A4</accession>
<dbReference type="AlphaFoldDB" id="B6H8A4"/>
<sequence length="456" mass="49928">MTRNKSSRRRADEFRKGGPLSADGKAPSVVEGTGFKLEVKVAASGESATSPLKPIRLSGDGYNDVFKDIPNRPTTLSLLHVEAEKVDALGRPGRRLTIVALSRKPAKITVSRKQGKSWRGTSPKDGNLAIAMILALGLRYKTGGSDDNRRLRRMVPELLGLSPSATIYMFRDFCQPPFLDFHDILNLVHAVARNIAHHDEGEGEDVASNEAVDDEKKSKNENDAESKANTDSNKNGDNTVVDKNEAEDHKGGAAQPILALRATAEIVADVLNTSVKEIDSDNTGKNTSAAGAPLAKDAEFFTDCLQRWGNDIDRGIQVGLVLAGVRKFYRRIKDKKEKKYDRSLWLVDMVLAGLTGVPIGGFVPAIVQSVSAKVGYNVKSGRLERVNDMFSAIMDAYYIKVEIPLHRDGGLAGQMPYQYSLLGTSWMSDRIGREASNDESDSDLDVDPEYDDRYDS</sequence>
<evidence type="ECO:0000313" key="4">
    <source>
        <dbReference type="Proteomes" id="UP000000724"/>
    </source>
</evidence>
<feature type="compositionally biased region" description="Basic and acidic residues" evidence="1">
    <location>
        <begin position="214"/>
        <end position="228"/>
    </location>
</feature>
<feature type="region of interest" description="Disordered" evidence="1">
    <location>
        <begin position="433"/>
        <end position="456"/>
    </location>
</feature>
<feature type="compositionally biased region" description="Acidic residues" evidence="1">
    <location>
        <begin position="437"/>
        <end position="450"/>
    </location>
</feature>
<evidence type="ECO:0000256" key="1">
    <source>
        <dbReference type="SAM" id="MobiDB-lite"/>
    </source>
</evidence>
<protein>
    <submittedName>
        <fullName evidence="3">Uncharacterized protein</fullName>
    </submittedName>
</protein>
<feature type="compositionally biased region" description="Polar residues" evidence="1">
    <location>
        <begin position="229"/>
        <end position="238"/>
    </location>
</feature>
<dbReference type="KEGG" id="pcs:N7525_010943"/>
<feature type="compositionally biased region" description="Basic and acidic residues" evidence="1">
    <location>
        <begin position="240"/>
        <end position="251"/>
    </location>
</feature>
<organism evidence="3 4">
    <name type="scientific">Penicillium rubens (strain ATCC 28089 / DSM 1075 / NRRL 1951 / Wisconsin 54-1255)</name>
    <name type="common">Penicillium chrysogenum</name>
    <dbReference type="NCBI Taxonomy" id="500485"/>
    <lineage>
        <taxon>Eukaryota</taxon>
        <taxon>Fungi</taxon>
        <taxon>Dikarya</taxon>
        <taxon>Ascomycota</taxon>
        <taxon>Pezizomycotina</taxon>
        <taxon>Eurotiomycetes</taxon>
        <taxon>Eurotiomycetidae</taxon>
        <taxon>Eurotiales</taxon>
        <taxon>Aspergillaceae</taxon>
        <taxon>Penicillium</taxon>
        <taxon>Penicillium chrysogenum species complex</taxon>
    </lineage>
</organism>
<keyword evidence="4" id="KW-1185">Reference proteome</keyword>
<keyword evidence="2" id="KW-1133">Transmembrane helix</keyword>
<evidence type="ECO:0000313" key="3">
    <source>
        <dbReference type="EMBL" id="CAP93469.1"/>
    </source>
</evidence>
<feature type="region of interest" description="Disordered" evidence="1">
    <location>
        <begin position="199"/>
        <end position="252"/>
    </location>
</feature>
<keyword evidence="2" id="KW-0812">Transmembrane</keyword>
<proteinExistence type="predicted"/>
<feature type="compositionally biased region" description="Acidic residues" evidence="1">
    <location>
        <begin position="201"/>
        <end position="213"/>
    </location>
</feature>
<feature type="region of interest" description="Disordered" evidence="1">
    <location>
        <begin position="1"/>
        <end position="27"/>
    </location>
</feature>